<reference evidence="1 2" key="1">
    <citation type="submission" date="2019-04" db="EMBL/GenBank/DDBJ databases">
        <title>Niastella caeni sp. nov., isolated from activated sludge.</title>
        <authorList>
            <person name="Sheng M."/>
        </authorList>
    </citation>
    <scope>NUCLEOTIDE SEQUENCE [LARGE SCALE GENOMIC DNA]</scope>
    <source>
        <strain evidence="1 2">HX-2-15</strain>
    </source>
</reference>
<dbReference type="RefSeq" id="WP_136578577.1">
    <property type="nucleotide sequence ID" value="NZ_STFF01000005.1"/>
</dbReference>
<proteinExistence type="predicted"/>
<organism evidence="1 2">
    <name type="scientific">Niastella caeni</name>
    <dbReference type="NCBI Taxonomy" id="2569763"/>
    <lineage>
        <taxon>Bacteria</taxon>
        <taxon>Pseudomonadati</taxon>
        <taxon>Bacteroidota</taxon>
        <taxon>Chitinophagia</taxon>
        <taxon>Chitinophagales</taxon>
        <taxon>Chitinophagaceae</taxon>
        <taxon>Niastella</taxon>
    </lineage>
</organism>
<dbReference type="Proteomes" id="UP000306918">
    <property type="component" value="Unassembled WGS sequence"/>
</dbReference>
<accession>A0A4S8HPZ8</accession>
<gene>
    <name evidence="1" type="ORF">FAM09_18230</name>
</gene>
<keyword evidence="2" id="KW-1185">Reference proteome</keyword>
<dbReference type="AlphaFoldDB" id="A0A4S8HPZ8"/>
<protein>
    <submittedName>
        <fullName evidence="1">Uncharacterized protein</fullName>
    </submittedName>
</protein>
<evidence type="ECO:0000313" key="1">
    <source>
        <dbReference type="EMBL" id="THU36901.1"/>
    </source>
</evidence>
<dbReference type="EMBL" id="STFF01000005">
    <property type="protein sequence ID" value="THU36901.1"/>
    <property type="molecule type" value="Genomic_DNA"/>
</dbReference>
<name>A0A4S8HPZ8_9BACT</name>
<comment type="caution">
    <text evidence="1">The sequence shown here is derived from an EMBL/GenBank/DDBJ whole genome shotgun (WGS) entry which is preliminary data.</text>
</comment>
<evidence type="ECO:0000313" key="2">
    <source>
        <dbReference type="Proteomes" id="UP000306918"/>
    </source>
</evidence>
<sequence length="64" mass="7228">MANHCIEVGCAHCGAWYCIRGCESQPVPGKNSTLLIKEKIKTENAVRYENATCIHCKTNNLYWL</sequence>